<dbReference type="RefSeq" id="WP_238947081.1">
    <property type="nucleotide sequence ID" value="NZ_FMBM01000001.1"/>
</dbReference>
<dbReference type="InterPro" id="IPR017937">
    <property type="entry name" value="Thioredoxin_CS"/>
</dbReference>
<dbReference type="PATRIC" id="fig|1653334.4.peg.366"/>
<dbReference type="PROSITE" id="PS00194">
    <property type="entry name" value="THIOREDOXIN_1"/>
    <property type="match status" value="1"/>
</dbReference>
<reference evidence="5 7" key="2">
    <citation type="submission" date="2016-08" db="EMBL/GenBank/DDBJ databases">
        <authorList>
            <person name="Varghese N."/>
            <person name="Submissions Spin"/>
        </authorList>
    </citation>
    <scope>NUCLEOTIDE SEQUENCE [LARGE SCALE GENOMIC DNA]</scope>
    <source>
        <strain evidence="5 7">HL-109</strain>
    </source>
</reference>
<dbReference type="PANTHER" id="PTHR42852:SF17">
    <property type="entry name" value="THIOREDOXIN-LIKE PROTEIN HI_1115"/>
    <property type="match status" value="1"/>
</dbReference>
<dbReference type="SUPFAM" id="SSF52833">
    <property type="entry name" value="Thioredoxin-like"/>
    <property type="match status" value="1"/>
</dbReference>
<evidence type="ECO:0000259" key="3">
    <source>
        <dbReference type="PROSITE" id="PS51352"/>
    </source>
</evidence>
<gene>
    <name evidence="5" type="ORF">GA0071312_0733</name>
    <name evidence="4" type="ORF">HLUCCO17_11940</name>
</gene>
<dbReference type="InterPro" id="IPR013766">
    <property type="entry name" value="Thioredoxin_domain"/>
</dbReference>
<accession>A0A0P7Y7C9</accession>
<sequence>MTMHNDDPNRPAGDPDQAIAPASGRGKVPKALIALALLAGAAGVAYTLLSPGGEAVAEACAPSVPIVEALAPHARGEVAAVNVHSVPRLPPEMEFTGPDGETLTLADFTGRTVLVNFWATWCAPCREEMPALNTVQTEFGGDDFEVVAINVDTRNLDKPRAWLEEHGIDDLRYHAENDGILLQTMQRSGHVVGLPTTVIFGPNNCELAILRGYADWASEDGFRFLREALDGARGSS</sequence>
<dbReference type="STRING" id="1653334.GA0071312_0733"/>
<dbReference type="Proteomes" id="UP000182800">
    <property type="component" value="Unassembled WGS sequence"/>
</dbReference>
<dbReference type="PROSITE" id="PS51352">
    <property type="entry name" value="THIOREDOXIN_2"/>
    <property type="match status" value="1"/>
</dbReference>
<dbReference type="InterPro" id="IPR036249">
    <property type="entry name" value="Thioredoxin-like_sf"/>
</dbReference>
<evidence type="ECO:0000313" key="4">
    <source>
        <dbReference type="EMBL" id="KPQ10147.1"/>
    </source>
</evidence>
<evidence type="ECO:0000313" key="5">
    <source>
        <dbReference type="EMBL" id="SCC79191.1"/>
    </source>
</evidence>
<dbReference type="InterPro" id="IPR050553">
    <property type="entry name" value="Thioredoxin_ResA/DsbE_sf"/>
</dbReference>
<evidence type="ECO:0000313" key="7">
    <source>
        <dbReference type="Proteomes" id="UP000182800"/>
    </source>
</evidence>
<keyword evidence="1" id="KW-0676">Redox-active center</keyword>
<keyword evidence="7" id="KW-1185">Reference proteome</keyword>
<evidence type="ECO:0000256" key="2">
    <source>
        <dbReference type="SAM" id="MobiDB-lite"/>
    </source>
</evidence>
<name>A0A0P7Y7C9_9HYPH</name>
<organism evidence="4 6">
    <name type="scientific">Saliniramus fredricksonii</name>
    <dbReference type="NCBI Taxonomy" id="1653334"/>
    <lineage>
        <taxon>Bacteria</taxon>
        <taxon>Pseudomonadati</taxon>
        <taxon>Pseudomonadota</taxon>
        <taxon>Alphaproteobacteria</taxon>
        <taxon>Hyphomicrobiales</taxon>
        <taxon>Salinarimonadaceae</taxon>
        <taxon>Saliniramus</taxon>
    </lineage>
</organism>
<protein>
    <submittedName>
        <fullName evidence="4 5">AhpC/TSA family</fullName>
    </submittedName>
</protein>
<dbReference type="EMBL" id="FMBM01000001">
    <property type="protein sequence ID" value="SCC79191.1"/>
    <property type="molecule type" value="Genomic_DNA"/>
</dbReference>
<dbReference type="GO" id="GO:0015036">
    <property type="term" value="F:disulfide oxidoreductase activity"/>
    <property type="evidence" value="ECO:0007669"/>
    <property type="project" value="UniProtKB-ARBA"/>
</dbReference>
<dbReference type="AlphaFoldDB" id="A0A0P7Y7C9"/>
<dbReference type="CDD" id="cd02966">
    <property type="entry name" value="TlpA_like_family"/>
    <property type="match status" value="1"/>
</dbReference>
<dbReference type="Pfam" id="PF00578">
    <property type="entry name" value="AhpC-TSA"/>
    <property type="match status" value="1"/>
</dbReference>
<evidence type="ECO:0000256" key="1">
    <source>
        <dbReference type="ARBA" id="ARBA00023284"/>
    </source>
</evidence>
<comment type="caution">
    <text evidence="4">The sequence shown here is derived from an EMBL/GenBank/DDBJ whole genome shotgun (WGS) entry which is preliminary data.</text>
</comment>
<feature type="region of interest" description="Disordered" evidence="2">
    <location>
        <begin position="1"/>
        <end position="23"/>
    </location>
</feature>
<dbReference type="GO" id="GO:0016209">
    <property type="term" value="F:antioxidant activity"/>
    <property type="evidence" value="ECO:0007669"/>
    <property type="project" value="InterPro"/>
</dbReference>
<feature type="domain" description="Thioredoxin" evidence="3">
    <location>
        <begin position="84"/>
        <end position="234"/>
    </location>
</feature>
<reference evidence="4 6" key="1">
    <citation type="submission" date="2015-09" db="EMBL/GenBank/DDBJ databases">
        <title>Identification and resolution of microdiversity through metagenomic sequencing of parallel consortia.</title>
        <authorList>
            <person name="Nelson W.C."/>
            <person name="Romine M.F."/>
            <person name="Lindemann S.R."/>
        </authorList>
    </citation>
    <scope>NUCLEOTIDE SEQUENCE [LARGE SCALE GENOMIC DNA]</scope>
    <source>
        <strain evidence="4">HL-109</strain>
    </source>
</reference>
<proteinExistence type="predicted"/>
<evidence type="ECO:0000313" key="6">
    <source>
        <dbReference type="Proteomes" id="UP000050497"/>
    </source>
</evidence>
<dbReference type="EMBL" id="LJSX01000018">
    <property type="protein sequence ID" value="KPQ10147.1"/>
    <property type="molecule type" value="Genomic_DNA"/>
</dbReference>
<dbReference type="Proteomes" id="UP000050497">
    <property type="component" value="Unassembled WGS sequence"/>
</dbReference>
<dbReference type="PANTHER" id="PTHR42852">
    <property type="entry name" value="THIOL:DISULFIDE INTERCHANGE PROTEIN DSBE"/>
    <property type="match status" value="1"/>
</dbReference>
<dbReference type="Gene3D" id="3.40.30.10">
    <property type="entry name" value="Glutaredoxin"/>
    <property type="match status" value="1"/>
</dbReference>
<dbReference type="InterPro" id="IPR000866">
    <property type="entry name" value="AhpC/TSA"/>
</dbReference>